<dbReference type="RefSeq" id="WP_158066449.1">
    <property type="nucleotide sequence ID" value="NZ_CP042829.1"/>
</dbReference>
<name>A0ABX6C0I3_9CHLR</name>
<organism evidence="3 4">
    <name type="scientific">Tepidiforma bonchosmolovskayae</name>
    <dbReference type="NCBI Taxonomy" id="2601677"/>
    <lineage>
        <taxon>Bacteria</taxon>
        <taxon>Bacillati</taxon>
        <taxon>Chloroflexota</taxon>
        <taxon>Tepidiformia</taxon>
        <taxon>Tepidiformales</taxon>
        <taxon>Tepidiformaceae</taxon>
        <taxon>Tepidiforma</taxon>
    </lineage>
</organism>
<dbReference type="Proteomes" id="UP000326331">
    <property type="component" value="Chromosome"/>
</dbReference>
<keyword evidence="4" id="KW-1185">Reference proteome</keyword>
<evidence type="ECO:0000256" key="2">
    <source>
        <dbReference type="SAM" id="Phobius"/>
    </source>
</evidence>
<dbReference type="EMBL" id="CP042829">
    <property type="protein sequence ID" value="QFG02520.1"/>
    <property type="molecule type" value="Genomic_DNA"/>
</dbReference>
<evidence type="ECO:0000313" key="4">
    <source>
        <dbReference type="Proteomes" id="UP000326331"/>
    </source>
</evidence>
<evidence type="ECO:0000313" key="3">
    <source>
        <dbReference type="EMBL" id="QFG02520.1"/>
    </source>
</evidence>
<keyword evidence="2" id="KW-1133">Transmembrane helix</keyword>
<proteinExistence type="predicted"/>
<keyword evidence="2" id="KW-0812">Transmembrane</keyword>
<evidence type="ECO:0000256" key="1">
    <source>
        <dbReference type="SAM" id="MobiDB-lite"/>
    </source>
</evidence>
<dbReference type="PROSITE" id="PS51318">
    <property type="entry name" value="TAT"/>
    <property type="match status" value="1"/>
</dbReference>
<feature type="region of interest" description="Disordered" evidence="1">
    <location>
        <begin position="154"/>
        <end position="178"/>
    </location>
</feature>
<feature type="transmembrane region" description="Helical" evidence="2">
    <location>
        <begin position="186"/>
        <end position="204"/>
    </location>
</feature>
<dbReference type="InterPro" id="IPR006311">
    <property type="entry name" value="TAT_signal"/>
</dbReference>
<sequence>MTRRAAVLAAALLAALLAALIAALLPLAGAGANGVPQLVKLTYLDGISNFGPRNAEGVLEFSFSEAYARVDVKNLPPVEGYVYEGWLTGGKAAPFRVGTIRTGADGIGVLDTRLQGLTSYDYRLFVVAARPAGAPEGQFPATLSIAGRFEVIRDDGSSPGDVRPGTLPDTGEAPGPSTVQRAARTAFTMLAVGGIAFVALRITFARRNSA</sequence>
<gene>
    <name evidence="3" type="ORF">Tbon_04170</name>
</gene>
<protein>
    <submittedName>
        <fullName evidence="3">Uncharacterized protein</fullName>
    </submittedName>
</protein>
<accession>A0ABX6C0I3</accession>
<keyword evidence="2" id="KW-0472">Membrane</keyword>
<reference evidence="3 4" key="2">
    <citation type="submission" date="2019-10" db="EMBL/GenBank/DDBJ databases">
        <title>Thermopilla bonchosmolovskayae gen. nov., sp. nov., a moderately thermophilic Chloroflexi bacterium from a Chukotka hot spring (Arctic, Russia), representing a novel classis Thermopillaia, which include previously uncultivated lineage OLB14.</title>
        <authorList>
            <person name="Kochetkova T.V."/>
            <person name="Zayulina K.S."/>
            <person name="Zhigarkov V.S."/>
            <person name="Minaev N.V."/>
            <person name="Novikov A."/>
            <person name="Toshchakov S.V."/>
            <person name="Elcheninov A.G."/>
            <person name="Kublanov I.V."/>
        </authorList>
    </citation>
    <scope>NUCLEOTIDE SEQUENCE [LARGE SCALE GENOMIC DNA]</scope>
    <source>
        <strain evidence="3 4">3753O</strain>
    </source>
</reference>
<reference evidence="3 4" key="1">
    <citation type="submission" date="2019-08" db="EMBL/GenBank/DDBJ databases">
        <authorList>
            <person name="Toschakov S.V."/>
        </authorList>
    </citation>
    <scope>NUCLEOTIDE SEQUENCE [LARGE SCALE GENOMIC DNA]</scope>
    <source>
        <strain evidence="3 4">3753O</strain>
    </source>
</reference>